<sequence>MKRKRILSVMMTMAMAAGTLGAGAGALNVEASENQEITLMASQNWIKDVDNELFDKFEEETGIKVKVTLSPDNEYTTLLGTTLSGGSDAVDMFMYTAGSQMVSDGIRWYYRCGSGSFR</sequence>
<keyword evidence="1" id="KW-0732">Signal</keyword>
<protein>
    <submittedName>
        <fullName evidence="2">Uncharacterized protein</fullName>
    </submittedName>
</protein>
<comment type="caution">
    <text evidence="2">The sequence shown here is derived from an EMBL/GenBank/DDBJ whole genome shotgun (WGS) entry which is preliminary data.</text>
</comment>
<accession>A0A9D1D324</accession>
<evidence type="ECO:0000256" key="1">
    <source>
        <dbReference type="SAM" id="SignalP"/>
    </source>
</evidence>
<gene>
    <name evidence="2" type="ORF">IAB26_12655</name>
</gene>
<feature type="signal peptide" evidence="1">
    <location>
        <begin position="1"/>
        <end position="22"/>
    </location>
</feature>
<reference evidence="2" key="1">
    <citation type="submission" date="2020-10" db="EMBL/GenBank/DDBJ databases">
        <authorList>
            <person name="Gilroy R."/>
        </authorList>
    </citation>
    <scope>NUCLEOTIDE SEQUENCE</scope>
    <source>
        <strain evidence="2">ChiSjej3B21-11622</strain>
    </source>
</reference>
<proteinExistence type="predicted"/>
<evidence type="ECO:0000313" key="2">
    <source>
        <dbReference type="EMBL" id="HIQ97399.1"/>
    </source>
</evidence>
<evidence type="ECO:0000313" key="3">
    <source>
        <dbReference type="Proteomes" id="UP000886886"/>
    </source>
</evidence>
<dbReference type="EMBL" id="DVFT01000188">
    <property type="protein sequence ID" value="HIQ97399.1"/>
    <property type="molecule type" value="Genomic_DNA"/>
</dbReference>
<feature type="chain" id="PRO_5038580544" evidence="1">
    <location>
        <begin position="23"/>
        <end position="118"/>
    </location>
</feature>
<organism evidence="2 3">
    <name type="scientific">Candidatus Limivivens merdigallinarum</name>
    <dbReference type="NCBI Taxonomy" id="2840859"/>
    <lineage>
        <taxon>Bacteria</taxon>
        <taxon>Bacillati</taxon>
        <taxon>Bacillota</taxon>
        <taxon>Clostridia</taxon>
        <taxon>Lachnospirales</taxon>
        <taxon>Lachnospiraceae</taxon>
        <taxon>Lachnospiraceae incertae sedis</taxon>
        <taxon>Candidatus Limivivens</taxon>
    </lineage>
</organism>
<dbReference type="Proteomes" id="UP000886886">
    <property type="component" value="Unassembled WGS sequence"/>
</dbReference>
<dbReference type="Gene3D" id="3.40.190.10">
    <property type="entry name" value="Periplasmic binding protein-like II"/>
    <property type="match status" value="1"/>
</dbReference>
<dbReference type="SUPFAM" id="SSF53850">
    <property type="entry name" value="Periplasmic binding protein-like II"/>
    <property type="match status" value="1"/>
</dbReference>
<name>A0A9D1D324_9FIRM</name>
<dbReference type="AlphaFoldDB" id="A0A9D1D324"/>
<reference evidence="2" key="2">
    <citation type="journal article" date="2021" name="PeerJ">
        <title>Extensive microbial diversity within the chicken gut microbiome revealed by metagenomics and culture.</title>
        <authorList>
            <person name="Gilroy R."/>
            <person name="Ravi A."/>
            <person name="Getino M."/>
            <person name="Pursley I."/>
            <person name="Horton D.L."/>
            <person name="Alikhan N.F."/>
            <person name="Baker D."/>
            <person name="Gharbi K."/>
            <person name="Hall N."/>
            <person name="Watson M."/>
            <person name="Adriaenssens E.M."/>
            <person name="Foster-Nyarko E."/>
            <person name="Jarju S."/>
            <person name="Secka A."/>
            <person name="Antonio M."/>
            <person name="Oren A."/>
            <person name="Chaudhuri R.R."/>
            <person name="La Ragione R."/>
            <person name="Hildebrand F."/>
            <person name="Pallen M.J."/>
        </authorList>
    </citation>
    <scope>NUCLEOTIDE SEQUENCE</scope>
    <source>
        <strain evidence="2">ChiSjej3B21-11622</strain>
    </source>
</reference>